<sequence>QSTTLPPRTVNPLGLCEGNHSPVSSPESEHPQGAMDALKARIDKMICMLAKEQAQKLATKENLFQTQACLDATVGQQNQKPTSPKIAPAPPPTSSPNSMVLVNPQPFNGTRGASAESFVGQILLHNVTSPERFPTDSSKVAFSVLFMTNYAAQV</sequence>
<evidence type="ECO:0000256" key="1">
    <source>
        <dbReference type="SAM" id="MobiDB-lite"/>
    </source>
</evidence>
<protein>
    <submittedName>
        <fullName evidence="2">Uncharacterized protein</fullName>
    </submittedName>
</protein>
<dbReference type="Proteomes" id="UP000037035">
    <property type="component" value="Unassembled WGS sequence"/>
</dbReference>
<evidence type="ECO:0000313" key="3">
    <source>
        <dbReference type="Proteomes" id="UP000037035"/>
    </source>
</evidence>
<comment type="caution">
    <text evidence="2">The sequence shown here is derived from an EMBL/GenBank/DDBJ whole genome shotgun (WGS) entry which is preliminary data.</text>
</comment>
<feature type="region of interest" description="Disordered" evidence="1">
    <location>
        <begin position="1"/>
        <end position="33"/>
    </location>
</feature>
<keyword evidence="3" id="KW-1185">Reference proteome</keyword>
<feature type="region of interest" description="Disordered" evidence="1">
    <location>
        <begin position="75"/>
        <end position="102"/>
    </location>
</feature>
<organism evidence="2 3">
    <name type="scientific">Puccinia sorghi</name>
    <dbReference type="NCBI Taxonomy" id="27349"/>
    <lineage>
        <taxon>Eukaryota</taxon>
        <taxon>Fungi</taxon>
        <taxon>Dikarya</taxon>
        <taxon>Basidiomycota</taxon>
        <taxon>Pucciniomycotina</taxon>
        <taxon>Pucciniomycetes</taxon>
        <taxon>Pucciniales</taxon>
        <taxon>Pucciniaceae</taxon>
        <taxon>Puccinia</taxon>
    </lineage>
</organism>
<dbReference type="EMBL" id="LAVV01011777">
    <property type="protein sequence ID" value="KNZ47372.1"/>
    <property type="molecule type" value="Genomic_DNA"/>
</dbReference>
<proteinExistence type="predicted"/>
<accession>A0A0L6UGK7</accession>
<reference evidence="2 3" key="1">
    <citation type="submission" date="2015-08" db="EMBL/GenBank/DDBJ databases">
        <title>Next Generation Sequencing and Analysis of the Genome of Puccinia sorghi L Schw, the Causal Agent of Maize Common Rust.</title>
        <authorList>
            <person name="Rochi L."/>
            <person name="Burguener G."/>
            <person name="Darino M."/>
            <person name="Turjanski A."/>
            <person name="Kreff E."/>
            <person name="Dieguez M.J."/>
            <person name="Sacco F."/>
        </authorList>
    </citation>
    <scope>NUCLEOTIDE SEQUENCE [LARGE SCALE GENOMIC DNA]</scope>
    <source>
        <strain evidence="2 3">RO10H11247</strain>
    </source>
</reference>
<name>A0A0L6UGK7_9BASI</name>
<gene>
    <name evidence="2" type="ORF">VP01_6452g2</name>
</gene>
<dbReference type="VEuPathDB" id="FungiDB:VP01_6452g2"/>
<feature type="non-terminal residue" evidence="2">
    <location>
        <position position="1"/>
    </location>
</feature>
<dbReference type="AlphaFoldDB" id="A0A0L6UGK7"/>
<evidence type="ECO:0000313" key="2">
    <source>
        <dbReference type="EMBL" id="KNZ47372.1"/>
    </source>
</evidence>